<dbReference type="PANTHER" id="PTHR37996">
    <property type="entry name" value="B- AND T-LYMPHOCYTE ATTENUATOR"/>
    <property type="match status" value="1"/>
</dbReference>
<dbReference type="InterPro" id="IPR039257">
    <property type="entry name" value="BTLA"/>
</dbReference>
<feature type="transmembrane region" description="Helical" evidence="1">
    <location>
        <begin position="111"/>
        <end position="134"/>
    </location>
</feature>
<evidence type="ECO:0000256" key="1">
    <source>
        <dbReference type="SAM" id="Phobius"/>
    </source>
</evidence>
<reference evidence="3" key="1">
    <citation type="submission" date="2025-08" db="UniProtKB">
        <authorList>
            <consortium name="Ensembl"/>
        </authorList>
    </citation>
    <scope>IDENTIFICATION</scope>
</reference>
<accession>A0A8C8RBI7</accession>
<dbReference type="Proteomes" id="UP000694393">
    <property type="component" value="Unplaced"/>
</dbReference>
<dbReference type="Gene3D" id="2.60.40.10">
    <property type="entry name" value="Immunoglobulins"/>
    <property type="match status" value="1"/>
</dbReference>
<dbReference type="Ensembl" id="ENSPCET00000003253.1">
    <property type="protein sequence ID" value="ENSPCEP00000003146.1"/>
    <property type="gene ID" value="ENSPCEG00000002541.1"/>
</dbReference>
<dbReference type="InterPro" id="IPR036179">
    <property type="entry name" value="Ig-like_dom_sf"/>
</dbReference>
<dbReference type="GO" id="GO:0002768">
    <property type="term" value="P:immune response-regulating cell surface receptor signaling pathway"/>
    <property type="evidence" value="ECO:0007669"/>
    <property type="project" value="InterPro"/>
</dbReference>
<protein>
    <recommendedName>
        <fullName evidence="2">Ig-like domain-containing protein</fullName>
    </recommendedName>
</protein>
<evidence type="ECO:0000313" key="3">
    <source>
        <dbReference type="Ensembl" id="ENSPCEP00000003146.1"/>
    </source>
</evidence>
<dbReference type="GO" id="GO:0005886">
    <property type="term" value="C:plasma membrane"/>
    <property type="evidence" value="ECO:0007669"/>
    <property type="project" value="InterPro"/>
</dbReference>
<dbReference type="AlphaFoldDB" id="A0A8C8RBI7"/>
<dbReference type="PROSITE" id="PS50835">
    <property type="entry name" value="IG_LIKE"/>
    <property type="match status" value="1"/>
</dbReference>
<feature type="domain" description="Ig-like" evidence="2">
    <location>
        <begin position="10"/>
        <end position="101"/>
    </location>
</feature>
<dbReference type="SUPFAM" id="SSF48726">
    <property type="entry name" value="Immunoglobulin"/>
    <property type="match status" value="1"/>
</dbReference>
<keyword evidence="1" id="KW-1133">Transmembrane helix</keyword>
<dbReference type="SMART" id="SM00409">
    <property type="entry name" value="IG"/>
    <property type="match status" value="1"/>
</dbReference>
<dbReference type="InterPro" id="IPR013783">
    <property type="entry name" value="Ig-like_fold"/>
</dbReference>
<dbReference type="PANTHER" id="PTHR37996:SF1">
    <property type="entry name" value="B- AND T-LYMPHOCYTE ATTENUATOR"/>
    <property type="match status" value="1"/>
</dbReference>
<reference evidence="3" key="2">
    <citation type="submission" date="2025-09" db="UniProtKB">
        <authorList>
            <consortium name="Ensembl"/>
        </authorList>
    </citation>
    <scope>IDENTIFICATION</scope>
</reference>
<evidence type="ECO:0000259" key="2">
    <source>
        <dbReference type="PROSITE" id="PS50835"/>
    </source>
</evidence>
<keyword evidence="1" id="KW-0472">Membrane</keyword>
<dbReference type="InterPro" id="IPR003599">
    <property type="entry name" value="Ig_sub"/>
</dbReference>
<name>A0A8C8RBI7_9SAUR</name>
<keyword evidence="4" id="KW-1185">Reference proteome</keyword>
<keyword evidence="1" id="KW-0812">Transmembrane</keyword>
<sequence>ESCTVELQVPRGSQYHVKPGDSLSIKCPVKCCTEKPVVNWCKIEEESCLLLKDGLTRHTTWLEECVFLLNFVAIHPNDSGQYRCLAAVGNLLAQSHAVSITVKERVGFSLLLHYLLAGSTISFGILVTILYCTLQHRVTLLSGEVASTSVLTKTGNNLYINPRVMPDDPNEHSSGMLGVSCDDWSEEIYENAI</sequence>
<evidence type="ECO:0000313" key="4">
    <source>
        <dbReference type="Proteomes" id="UP000694393"/>
    </source>
</evidence>
<organism evidence="3 4">
    <name type="scientific">Pelusios castaneus</name>
    <name type="common">West African mud turtle</name>
    <dbReference type="NCBI Taxonomy" id="367368"/>
    <lineage>
        <taxon>Eukaryota</taxon>
        <taxon>Metazoa</taxon>
        <taxon>Chordata</taxon>
        <taxon>Craniata</taxon>
        <taxon>Vertebrata</taxon>
        <taxon>Euteleostomi</taxon>
        <taxon>Archelosauria</taxon>
        <taxon>Testudinata</taxon>
        <taxon>Testudines</taxon>
        <taxon>Pleurodira</taxon>
        <taxon>Pelomedusidae</taxon>
        <taxon>Pelusios</taxon>
    </lineage>
</organism>
<dbReference type="InterPro" id="IPR007110">
    <property type="entry name" value="Ig-like_dom"/>
</dbReference>
<dbReference type="GO" id="GO:0038023">
    <property type="term" value="F:signaling receptor activity"/>
    <property type="evidence" value="ECO:0007669"/>
    <property type="project" value="InterPro"/>
</dbReference>
<proteinExistence type="predicted"/>